<dbReference type="Gene3D" id="3.40.50.300">
    <property type="entry name" value="P-loop containing nucleotide triphosphate hydrolases"/>
    <property type="match status" value="1"/>
</dbReference>
<dbReference type="PANTHER" id="PTHR42759:SF5">
    <property type="entry name" value="METHANOL DEHYDROGENASE REGULATOR"/>
    <property type="match status" value="1"/>
</dbReference>
<dbReference type="Pfam" id="PF07726">
    <property type="entry name" value="AAA_3"/>
    <property type="match status" value="1"/>
</dbReference>
<dbReference type="PIRSF" id="PIRSF002849">
    <property type="entry name" value="AAA_ATPase_chaperone_MoxR_prd"/>
    <property type="match status" value="1"/>
</dbReference>
<dbReference type="Proteomes" id="UP001461960">
    <property type="component" value="Unassembled WGS sequence"/>
</dbReference>
<gene>
    <name evidence="3" type="ORF">AAIR29_01330</name>
</gene>
<dbReference type="SUPFAM" id="SSF52540">
    <property type="entry name" value="P-loop containing nucleoside triphosphate hydrolases"/>
    <property type="match status" value="1"/>
</dbReference>
<organism evidence="3 4">
    <name type="scientific">Psychrobacter saeujeotis</name>
    <dbReference type="NCBI Taxonomy" id="3143436"/>
    <lineage>
        <taxon>Bacteria</taxon>
        <taxon>Pseudomonadati</taxon>
        <taxon>Pseudomonadota</taxon>
        <taxon>Gammaproteobacteria</taxon>
        <taxon>Moraxellales</taxon>
        <taxon>Moraxellaceae</taxon>
        <taxon>Psychrobacter</taxon>
    </lineage>
</organism>
<dbReference type="PANTHER" id="PTHR42759">
    <property type="entry name" value="MOXR FAMILY PROTEIN"/>
    <property type="match status" value="1"/>
</dbReference>
<accession>A0ABU9X4F4</accession>
<evidence type="ECO:0000259" key="2">
    <source>
        <dbReference type="Pfam" id="PF17863"/>
    </source>
</evidence>
<dbReference type="EMBL" id="JBDGHN010000002">
    <property type="protein sequence ID" value="MEN2750266.1"/>
    <property type="molecule type" value="Genomic_DNA"/>
</dbReference>
<dbReference type="InterPro" id="IPR050764">
    <property type="entry name" value="CbbQ/NirQ/NorQ/GpvN"/>
</dbReference>
<feature type="domain" description="ChlI/MoxR AAA lid" evidence="2">
    <location>
        <begin position="273"/>
        <end position="318"/>
    </location>
</feature>
<dbReference type="InterPro" id="IPR011703">
    <property type="entry name" value="ATPase_AAA-3"/>
</dbReference>
<evidence type="ECO:0000313" key="4">
    <source>
        <dbReference type="Proteomes" id="UP001461960"/>
    </source>
</evidence>
<comment type="caution">
    <text evidence="3">The sequence shown here is derived from an EMBL/GenBank/DDBJ whole genome shotgun (WGS) entry which is preliminary data.</text>
</comment>
<protein>
    <submittedName>
        <fullName evidence="3">AAA family ATPase</fullName>
    </submittedName>
</protein>
<dbReference type="Gene3D" id="1.10.8.80">
    <property type="entry name" value="Magnesium chelatase subunit I, C-Terminal domain"/>
    <property type="match status" value="1"/>
</dbReference>
<proteinExistence type="predicted"/>
<name>A0ABU9X4F4_9GAMM</name>
<dbReference type="InterPro" id="IPR027417">
    <property type="entry name" value="P-loop_NTPase"/>
</dbReference>
<dbReference type="InterPro" id="IPR041628">
    <property type="entry name" value="ChlI/MoxR_AAA_lid"/>
</dbReference>
<evidence type="ECO:0000259" key="1">
    <source>
        <dbReference type="Pfam" id="PF07726"/>
    </source>
</evidence>
<feature type="domain" description="ATPase AAA-3" evidence="1">
    <location>
        <begin position="72"/>
        <end position="202"/>
    </location>
</feature>
<evidence type="ECO:0000313" key="3">
    <source>
        <dbReference type="EMBL" id="MEN2750266.1"/>
    </source>
</evidence>
<dbReference type="CDD" id="cd00009">
    <property type="entry name" value="AAA"/>
    <property type="match status" value="1"/>
</dbReference>
<keyword evidence="4" id="KW-1185">Reference proteome</keyword>
<dbReference type="RefSeq" id="WP_299217430.1">
    <property type="nucleotide sequence ID" value="NZ_JBDGHN010000002.1"/>
</dbReference>
<reference evidence="3 4" key="1">
    <citation type="submission" date="2024-05" db="EMBL/GenBank/DDBJ databases">
        <authorList>
            <person name="Kim H.-Y."/>
            <person name="Kim E."/>
            <person name="Cai Y."/>
            <person name="Yang S.-M."/>
            <person name="Lee W."/>
        </authorList>
    </citation>
    <scope>NUCLEOTIDE SEQUENCE [LARGE SCALE GENOMIC DNA]</scope>
    <source>
        <strain evidence="3 4">FBL11</strain>
    </source>
</reference>
<sequence>MHQSHAYDVASHTDTVSPLESDAVLKDSNDVTGDYLTNQRQVAQLLVQLNRIVLDKPQVVKLALSCVLAGGHLLLQDLPGMGKTTLAQGLAQLLGLSYNRVQFTNDMLPADILGMSIYNQNTQSFEFRKGAIFTQLLLADEINRSSPKTQSALLEAMEEHQVTQDGQTYRLPQPFFVIATQNPMQQAGVYPLPESQLDRFLMCLSLGYPSPAAERELLRGQDRRKLLASLHAVLETDAVLLARQNVQQVYVADVVLDYLQRLVAKTRVSQEYHGLSPRGVLSLQRAAQAHAYVSGHQEVTPEDIQAVFAAVTDHRLGQRFVPSHIVGGQGSQTIAQRIMHEVPVIV</sequence>
<dbReference type="Pfam" id="PF17863">
    <property type="entry name" value="AAA_lid_2"/>
    <property type="match status" value="1"/>
</dbReference>